<proteinExistence type="predicted"/>
<gene>
    <name evidence="2" type="ORF">JTE90_014276</name>
</gene>
<evidence type="ECO:0000313" key="2">
    <source>
        <dbReference type="EMBL" id="KAG8171490.1"/>
    </source>
</evidence>
<reference evidence="2 3" key="1">
    <citation type="journal article" date="2022" name="Nat. Ecol. Evol.">
        <title>A masculinizing supergene underlies an exaggerated male reproductive morph in a spider.</title>
        <authorList>
            <person name="Hendrickx F."/>
            <person name="De Corte Z."/>
            <person name="Sonet G."/>
            <person name="Van Belleghem S.M."/>
            <person name="Kostlbacher S."/>
            <person name="Vangestel C."/>
        </authorList>
    </citation>
    <scope>NUCLEOTIDE SEQUENCE [LARGE SCALE GENOMIC DNA]</scope>
    <source>
        <strain evidence="2">W744_W776</strain>
    </source>
</reference>
<accession>A0AAV6TIE7</accession>
<dbReference type="Proteomes" id="UP000827092">
    <property type="component" value="Unassembled WGS sequence"/>
</dbReference>
<sequence length="88" mass="9640">MGPSGPSAERKTKTREDVTEDPGKIIFSCKSSCPGKSARPEMGRVLVKDRVSWGVRWPLLALENPREIVKFFVPVRTQSAAGLQGNSL</sequence>
<keyword evidence="3" id="KW-1185">Reference proteome</keyword>
<dbReference type="EMBL" id="JAFNEN010003905">
    <property type="protein sequence ID" value="KAG8171490.1"/>
    <property type="molecule type" value="Genomic_DNA"/>
</dbReference>
<evidence type="ECO:0000313" key="3">
    <source>
        <dbReference type="Proteomes" id="UP000827092"/>
    </source>
</evidence>
<organism evidence="2 3">
    <name type="scientific">Oedothorax gibbosus</name>
    <dbReference type="NCBI Taxonomy" id="931172"/>
    <lineage>
        <taxon>Eukaryota</taxon>
        <taxon>Metazoa</taxon>
        <taxon>Ecdysozoa</taxon>
        <taxon>Arthropoda</taxon>
        <taxon>Chelicerata</taxon>
        <taxon>Arachnida</taxon>
        <taxon>Araneae</taxon>
        <taxon>Araneomorphae</taxon>
        <taxon>Entelegynae</taxon>
        <taxon>Araneoidea</taxon>
        <taxon>Linyphiidae</taxon>
        <taxon>Erigoninae</taxon>
        <taxon>Oedothorax</taxon>
    </lineage>
</organism>
<feature type="region of interest" description="Disordered" evidence="1">
    <location>
        <begin position="1"/>
        <end position="21"/>
    </location>
</feature>
<feature type="compositionally biased region" description="Basic and acidic residues" evidence="1">
    <location>
        <begin position="8"/>
        <end position="21"/>
    </location>
</feature>
<evidence type="ECO:0000256" key="1">
    <source>
        <dbReference type="SAM" id="MobiDB-lite"/>
    </source>
</evidence>
<protein>
    <submittedName>
        <fullName evidence="2">Uncharacterized protein</fullName>
    </submittedName>
</protein>
<comment type="caution">
    <text evidence="2">The sequence shown here is derived from an EMBL/GenBank/DDBJ whole genome shotgun (WGS) entry which is preliminary data.</text>
</comment>
<dbReference type="AlphaFoldDB" id="A0AAV6TIE7"/>
<name>A0AAV6TIE7_9ARAC</name>